<dbReference type="GO" id="GO:0005829">
    <property type="term" value="C:cytosol"/>
    <property type="evidence" value="ECO:0007669"/>
    <property type="project" value="TreeGrafter"/>
</dbReference>
<reference evidence="11 12" key="1">
    <citation type="submission" date="2018-09" db="EMBL/GenBank/DDBJ databases">
        <title>Glutamicibacter mishrai S5-52T (LMG 29155T = KCTC 39846T).</title>
        <authorList>
            <person name="Das S.K."/>
        </authorList>
    </citation>
    <scope>NUCLEOTIDE SEQUENCE [LARGE SCALE GENOMIC DNA]</scope>
    <source>
        <strain evidence="11 12">S5-52</strain>
    </source>
</reference>
<evidence type="ECO:0000313" key="11">
    <source>
        <dbReference type="EMBL" id="QIV87598.1"/>
    </source>
</evidence>
<dbReference type="SUPFAM" id="SSF46894">
    <property type="entry name" value="C-terminal effector domain of the bipartite response regulators"/>
    <property type="match status" value="1"/>
</dbReference>
<dbReference type="EMBL" id="CP032549">
    <property type="protein sequence ID" value="QIV87598.1"/>
    <property type="molecule type" value="Genomic_DNA"/>
</dbReference>
<evidence type="ECO:0000256" key="2">
    <source>
        <dbReference type="ARBA" id="ARBA00023012"/>
    </source>
</evidence>
<dbReference type="InterPro" id="IPR039420">
    <property type="entry name" value="WalR-like"/>
</dbReference>
<evidence type="ECO:0000256" key="5">
    <source>
        <dbReference type="ARBA" id="ARBA00023163"/>
    </source>
</evidence>
<evidence type="ECO:0000259" key="10">
    <source>
        <dbReference type="PROSITE" id="PS51755"/>
    </source>
</evidence>
<dbReference type="GO" id="GO:0032993">
    <property type="term" value="C:protein-DNA complex"/>
    <property type="evidence" value="ECO:0007669"/>
    <property type="project" value="TreeGrafter"/>
</dbReference>
<dbReference type="SMART" id="SM00862">
    <property type="entry name" value="Trans_reg_C"/>
    <property type="match status" value="1"/>
</dbReference>
<evidence type="ECO:0000256" key="8">
    <source>
        <dbReference type="PROSITE-ProRule" id="PRU01091"/>
    </source>
</evidence>
<dbReference type="PROSITE" id="PS50110">
    <property type="entry name" value="RESPONSE_REGULATORY"/>
    <property type="match status" value="1"/>
</dbReference>
<dbReference type="Proteomes" id="UP000502331">
    <property type="component" value="Chromosome"/>
</dbReference>
<dbReference type="PANTHER" id="PTHR48111">
    <property type="entry name" value="REGULATOR OF RPOS"/>
    <property type="match status" value="1"/>
</dbReference>
<proteinExistence type="predicted"/>
<feature type="DNA-binding region" description="OmpR/PhoB-type" evidence="8">
    <location>
        <begin position="127"/>
        <end position="226"/>
    </location>
</feature>
<sequence>MTRILIVEDEESLSDPLSFLLEREGFEVRIAEDGLVAVTEFERHGADLVLLDLMLPGQPGTEVIRQIRLNSQVPVIMLTAKDSEIDKVVGLELGADDYVTKPYSSRELLARIRAVLRRQGEGEELISNVVTAGPVRMDVERHMVSVDNTEVSMPLKEFELLEMLLRNAGRVLTRGQLIDRVWGSDYVGDTKTLDVHVKRLRSKIEPDPASPEHLVTVRGLGYKFVV</sequence>
<dbReference type="FunFam" id="1.10.10.10:FF:000110">
    <property type="entry name" value="DNA-binding response regulator RegX3"/>
    <property type="match status" value="1"/>
</dbReference>
<dbReference type="GO" id="GO:0000976">
    <property type="term" value="F:transcription cis-regulatory region binding"/>
    <property type="evidence" value="ECO:0007669"/>
    <property type="project" value="TreeGrafter"/>
</dbReference>
<dbReference type="RefSeq" id="WP_058256319.1">
    <property type="nucleotide sequence ID" value="NZ_CP032549.1"/>
</dbReference>
<keyword evidence="3" id="KW-0805">Transcription regulation</keyword>
<dbReference type="Pfam" id="PF00072">
    <property type="entry name" value="Response_reg"/>
    <property type="match status" value="1"/>
</dbReference>
<feature type="domain" description="OmpR/PhoB-type" evidence="10">
    <location>
        <begin position="127"/>
        <end position="226"/>
    </location>
</feature>
<dbReference type="Gene3D" id="1.10.10.10">
    <property type="entry name" value="Winged helix-like DNA-binding domain superfamily/Winged helix DNA-binding domain"/>
    <property type="match status" value="1"/>
</dbReference>
<evidence type="ECO:0000256" key="7">
    <source>
        <dbReference type="PROSITE-ProRule" id="PRU00169"/>
    </source>
</evidence>
<keyword evidence="2" id="KW-0902">Two-component regulatory system</keyword>
<dbReference type="PANTHER" id="PTHR48111:SF72">
    <property type="entry name" value="SENSORY TRANSDUCTION PROTEIN REGX3"/>
    <property type="match status" value="1"/>
</dbReference>
<dbReference type="PROSITE" id="PS51755">
    <property type="entry name" value="OMPR_PHOB"/>
    <property type="match status" value="1"/>
</dbReference>
<keyword evidence="5" id="KW-0804">Transcription</keyword>
<dbReference type="GO" id="GO:0000156">
    <property type="term" value="F:phosphorelay response regulator activity"/>
    <property type="evidence" value="ECO:0007669"/>
    <property type="project" value="TreeGrafter"/>
</dbReference>
<keyword evidence="4 8" id="KW-0238">DNA-binding</keyword>
<name>A0A6H0SJM0_9MICC</name>
<dbReference type="Gene3D" id="6.10.250.690">
    <property type="match status" value="1"/>
</dbReference>
<dbReference type="Gene3D" id="3.40.50.2300">
    <property type="match status" value="1"/>
</dbReference>
<dbReference type="InterPro" id="IPR001867">
    <property type="entry name" value="OmpR/PhoB-type_DNA-bd"/>
</dbReference>
<dbReference type="InterPro" id="IPR036388">
    <property type="entry name" value="WH-like_DNA-bd_sf"/>
</dbReference>
<evidence type="ECO:0000256" key="4">
    <source>
        <dbReference type="ARBA" id="ARBA00023125"/>
    </source>
</evidence>
<evidence type="ECO:0000256" key="3">
    <source>
        <dbReference type="ARBA" id="ARBA00023015"/>
    </source>
</evidence>
<gene>
    <name evidence="11" type="ORF">D3791_11010</name>
</gene>
<dbReference type="SMART" id="SM00448">
    <property type="entry name" value="REC"/>
    <property type="match status" value="1"/>
</dbReference>
<protein>
    <recommendedName>
        <fullName evidence="6">Sensory transduction protein RegX3</fullName>
    </recommendedName>
</protein>
<dbReference type="GO" id="GO:0006355">
    <property type="term" value="P:regulation of DNA-templated transcription"/>
    <property type="evidence" value="ECO:0007669"/>
    <property type="project" value="InterPro"/>
</dbReference>
<dbReference type="CDD" id="cd00383">
    <property type="entry name" value="trans_reg_C"/>
    <property type="match status" value="1"/>
</dbReference>
<evidence type="ECO:0000256" key="6">
    <source>
        <dbReference type="ARBA" id="ARBA00041201"/>
    </source>
</evidence>
<keyword evidence="12" id="KW-1185">Reference proteome</keyword>
<dbReference type="SUPFAM" id="SSF52172">
    <property type="entry name" value="CheY-like"/>
    <property type="match status" value="1"/>
</dbReference>
<dbReference type="InterPro" id="IPR011006">
    <property type="entry name" value="CheY-like_superfamily"/>
</dbReference>
<evidence type="ECO:0000313" key="12">
    <source>
        <dbReference type="Proteomes" id="UP000502331"/>
    </source>
</evidence>
<accession>A0A6H0SJM0</accession>
<feature type="modified residue" description="4-aspartylphosphate" evidence="7">
    <location>
        <position position="52"/>
    </location>
</feature>
<evidence type="ECO:0000256" key="1">
    <source>
        <dbReference type="ARBA" id="ARBA00022553"/>
    </source>
</evidence>
<dbReference type="FunFam" id="3.40.50.2300:FF:000001">
    <property type="entry name" value="DNA-binding response regulator PhoB"/>
    <property type="match status" value="1"/>
</dbReference>
<dbReference type="InterPro" id="IPR001789">
    <property type="entry name" value="Sig_transdc_resp-reg_receiver"/>
</dbReference>
<feature type="domain" description="Response regulatory" evidence="9">
    <location>
        <begin position="3"/>
        <end position="116"/>
    </location>
</feature>
<evidence type="ECO:0000259" key="9">
    <source>
        <dbReference type="PROSITE" id="PS50110"/>
    </source>
</evidence>
<keyword evidence="1 7" id="KW-0597">Phosphoprotein</keyword>
<dbReference type="InterPro" id="IPR016032">
    <property type="entry name" value="Sig_transdc_resp-reg_C-effctor"/>
</dbReference>
<dbReference type="AlphaFoldDB" id="A0A6H0SJM0"/>
<organism evidence="11 12">
    <name type="scientific">Glutamicibacter mishrai</name>
    <dbReference type="NCBI Taxonomy" id="1775880"/>
    <lineage>
        <taxon>Bacteria</taxon>
        <taxon>Bacillati</taxon>
        <taxon>Actinomycetota</taxon>
        <taxon>Actinomycetes</taxon>
        <taxon>Micrococcales</taxon>
        <taxon>Micrococcaceae</taxon>
        <taxon>Glutamicibacter</taxon>
    </lineage>
</organism>
<dbReference type="Pfam" id="PF00486">
    <property type="entry name" value="Trans_reg_C"/>
    <property type="match status" value="1"/>
</dbReference>